<protein>
    <recommendedName>
        <fullName evidence="1">DUF1989 domain-containing protein</fullName>
    </recommendedName>
</protein>
<dbReference type="InterPro" id="IPR018959">
    <property type="entry name" value="DUF1989"/>
</dbReference>
<dbReference type="EMBL" id="AONH01000016">
    <property type="protein sequence ID" value="KGM87049.1"/>
    <property type="molecule type" value="Genomic_DNA"/>
</dbReference>
<organism evidence="2 3">
    <name type="scientific">Roseovarius mucosus DSM 17069</name>
    <dbReference type="NCBI Taxonomy" id="1288298"/>
    <lineage>
        <taxon>Bacteria</taxon>
        <taxon>Pseudomonadati</taxon>
        <taxon>Pseudomonadota</taxon>
        <taxon>Alphaproteobacteria</taxon>
        <taxon>Rhodobacterales</taxon>
        <taxon>Roseobacteraceae</taxon>
        <taxon>Roseovarius</taxon>
    </lineage>
</organism>
<reference evidence="2 3" key="1">
    <citation type="submission" date="2013-01" db="EMBL/GenBank/DDBJ databases">
        <authorList>
            <person name="Fiebig A."/>
            <person name="Goeker M."/>
            <person name="Klenk H.-P.P."/>
        </authorList>
    </citation>
    <scope>NUCLEOTIDE SEQUENCE [LARGE SCALE GENOMIC DNA]</scope>
    <source>
        <strain evidence="2 3">DSM 17069</strain>
    </source>
</reference>
<dbReference type="PANTHER" id="PTHR31527:SF0">
    <property type="entry name" value="RE64534P"/>
    <property type="match status" value="1"/>
</dbReference>
<dbReference type="Proteomes" id="UP000030021">
    <property type="component" value="Unassembled WGS sequence"/>
</dbReference>
<dbReference type="OrthoDB" id="9772660at2"/>
<evidence type="ECO:0000259" key="1">
    <source>
        <dbReference type="Pfam" id="PF09347"/>
    </source>
</evidence>
<name>A0A0A0HK63_9RHOB</name>
<evidence type="ECO:0000313" key="3">
    <source>
        <dbReference type="Proteomes" id="UP000030021"/>
    </source>
</evidence>
<dbReference type="RefSeq" id="WP_037269267.1">
    <property type="nucleotide sequence ID" value="NZ_KN293975.1"/>
</dbReference>
<dbReference type="AlphaFoldDB" id="A0A0A0HK63"/>
<accession>A0A0A0HK63</accession>
<dbReference type="PATRIC" id="fig|1288298.3.peg.3356"/>
<gene>
    <name evidence="2" type="ORF">rosmuc_03350</name>
</gene>
<evidence type="ECO:0000313" key="2">
    <source>
        <dbReference type="EMBL" id="KGM87049.1"/>
    </source>
</evidence>
<dbReference type="eggNOG" id="COG3665">
    <property type="taxonomic scope" value="Bacteria"/>
</dbReference>
<dbReference type="Pfam" id="PF09347">
    <property type="entry name" value="DUF1989"/>
    <property type="match status" value="1"/>
</dbReference>
<sequence>MSPTLQTIPARRGKATRLSAGEAIRIVNTHGAQVVDTWAFSADDMGEFMSMEHIRPTLGRIFPTAGDALVTNRRRPILMFEEDSSMGRHDTLIAACDDYRYGLLGCTDYHDNCTDNLHAALRQLGLSSPETPSPLNLWMNIPVDPEGHTSWGTPLSKPGDFVVLRAVMDCVVAMSACPQDILPINGAACVPTEAHFEILGR</sequence>
<dbReference type="HOGENOM" id="CLU_079904_1_1_5"/>
<comment type="caution">
    <text evidence="2">The sequence shown here is derived from an EMBL/GenBank/DDBJ whole genome shotgun (WGS) entry which is preliminary data.</text>
</comment>
<proteinExistence type="predicted"/>
<dbReference type="PANTHER" id="PTHR31527">
    <property type="entry name" value="RE64534P"/>
    <property type="match status" value="1"/>
</dbReference>
<feature type="domain" description="DUF1989" evidence="1">
    <location>
        <begin position="6"/>
        <end position="171"/>
    </location>
</feature>